<evidence type="ECO:0000256" key="1">
    <source>
        <dbReference type="SAM" id="Phobius"/>
    </source>
</evidence>
<keyword evidence="1" id="KW-0812">Transmembrane</keyword>
<keyword evidence="1" id="KW-1133">Transmembrane helix</keyword>
<protein>
    <submittedName>
        <fullName evidence="2">Uncharacterized protein</fullName>
    </submittedName>
</protein>
<keyword evidence="1" id="KW-0472">Membrane</keyword>
<dbReference type="OrthoDB" id="9845262at2"/>
<gene>
    <name evidence="2" type="ORF">D1781_02695</name>
</gene>
<comment type="caution">
    <text evidence="2">The sequence shown here is derived from an EMBL/GenBank/DDBJ whole genome shotgun (WGS) entry which is preliminary data.</text>
</comment>
<sequence length="155" mass="16650">MSRVAPPPDPEVQRRGIRRLALIGAVLCLPLVVSGFFVLPSGWDVVLLVLPFVYVAGVLVLAVAATRAWRLRSDRLLPVAAAGIGAIVVATVLFSVWPPDRAQIALEPGRVLAPIGRALHLAYLYLLVGALWQFGLFLIIGAVGAALTRWRSRSV</sequence>
<keyword evidence="3" id="KW-1185">Reference proteome</keyword>
<feature type="transmembrane region" description="Helical" evidence="1">
    <location>
        <begin position="76"/>
        <end position="97"/>
    </location>
</feature>
<proteinExistence type="predicted"/>
<feature type="transmembrane region" description="Helical" evidence="1">
    <location>
        <begin position="20"/>
        <end position="39"/>
    </location>
</feature>
<dbReference type="Proteomes" id="UP000265742">
    <property type="component" value="Unassembled WGS sequence"/>
</dbReference>
<feature type="transmembrane region" description="Helical" evidence="1">
    <location>
        <begin position="45"/>
        <end position="64"/>
    </location>
</feature>
<dbReference type="RefSeq" id="WP_119480723.1">
    <property type="nucleotide sequence ID" value="NZ_QXTG01000001.1"/>
</dbReference>
<name>A0A3A1U1N1_9MICO</name>
<dbReference type="AlphaFoldDB" id="A0A3A1U1N1"/>
<organism evidence="2 3">
    <name type="scientific">Amnibacterium setariae</name>
    <dbReference type="NCBI Taxonomy" id="2306585"/>
    <lineage>
        <taxon>Bacteria</taxon>
        <taxon>Bacillati</taxon>
        <taxon>Actinomycetota</taxon>
        <taxon>Actinomycetes</taxon>
        <taxon>Micrococcales</taxon>
        <taxon>Microbacteriaceae</taxon>
        <taxon>Amnibacterium</taxon>
    </lineage>
</organism>
<evidence type="ECO:0000313" key="2">
    <source>
        <dbReference type="EMBL" id="RIX30362.1"/>
    </source>
</evidence>
<evidence type="ECO:0000313" key="3">
    <source>
        <dbReference type="Proteomes" id="UP000265742"/>
    </source>
</evidence>
<feature type="transmembrane region" description="Helical" evidence="1">
    <location>
        <begin position="122"/>
        <end position="147"/>
    </location>
</feature>
<accession>A0A3A1U1N1</accession>
<reference evidence="3" key="1">
    <citation type="submission" date="2018-09" db="EMBL/GenBank/DDBJ databases">
        <authorList>
            <person name="Kim I."/>
        </authorList>
    </citation>
    <scope>NUCLEOTIDE SEQUENCE [LARGE SCALE GENOMIC DNA]</scope>
    <source>
        <strain evidence="3">DD4a</strain>
    </source>
</reference>
<dbReference type="EMBL" id="QXTG01000001">
    <property type="protein sequence ID" value="RIX30362.1"/>
    <property type="molecule type" value="Genomic_DNA"/>
</dbReference>